<evidence type="ECO:0000313" key="8">
    <source>
        <dbReference type="EMBL" id="MEQ4482833.1"/>
    </source>
</evidence>
<keyword evidence="2" id="KW-0805">Transcription regulation</keyword>
<dbReference type="PANTHER" id="PTHR43133">
    <property type="entry name" value="RNA POLYMERASE ECF-TYPE SIGMA FACTO"/>
    <property type="match status" value="1"/>
</dbReference>
<dbReference type="NCBIfam" id="TIGR02937">
    <property type="entry name" value="sigma70-ECF"/>
    <property type="match status" value="1"/>
</dbReference>
<keyword evidence="5" id="KW-0804">Transcription</keyword>
<keyword evidence="9" id="KW-1185">Reference proteome</keyword>
<dbReference type="InterPro" id="IPR007630">
    <property type="entry name" value="RNA_pol_sigma70_r4"/>
</dbReference>
<dbReference type="RefSeq" id="WP_232185539.1">
    <property type="nucleotide sequence ID" value="NZ_JAIOAP010000005.1"/>
</dbReference>
<dbReference type="InterPro" id="IPR007627">
    <property type="entry name" value="RNA_pol_sigma70_r2"/>
</dbReference>
<dbReference type="InterPro" id="IPR013324">
    <property type="entry name" value="RNA_pol_sigma_r3/r4-like"/>
</dbReference>
<dbReference type="Pfam" id="PF04545">
    <property type="entry name" value="Sigma70_r4"/>
    <property type="match status" value="1"/>
</dbReference>
<organism evidence="8 9">
    <name type="scientific">Cohnella silvisoli</name>
    <dbReference type="NCBI Taxonomy" id="2873699"/>
    <lineage>
        <taxon>Bacteria</taxon>
        <taxon>Bacillati</taxon>
        <taxon>Bacillota</taxon>
        <taxon>Bacilli</taxon>
        <taxon>Bacillales</taxon>
        <taxon>Paenibacillaceae</taxon>
        <taxon>Cohnella</taxon>
    </lineage>
</organism>
<feature type="domain" description="RNA polymerase sigma-70 region 4" evidence="7">
    <location>
        <begin position="119"/>
        <end position="167"/>
    </location>
</feature>
<dbReference type="Pfam" id="PF04542">
    <property type="entry name" value="Sigma70_r2"/>
    <property type="match status" value="1"/>
</dbReference>
<comment type="caution">
    <text evidence="8">The sequence shown here is derived from an EMBL/GenBank/DDBJ whole genome shotgun (WGS) entry which is preliminary data.</text>
</comment>
<feature type="domain" description="RNA polymerase sigma-70 region 2" evidence="6">
    <location>
        <begin position="22"/>
        <end position="88"/>
    </location>
</feature>
<dbReference type="SUPFAM" id="SSF88946">
    <property type="entry name" value="Sigma2 domain of RNA polymerase sigma factors"/>
    <property type="match status" value="1"/>
</dbReference>
<evidence type="ECO:0000256" key="5">
    <source>
        <dbReference type="ARBA" id="ARBA00023163"/>
    </source>
</evidence>
<dbReference type="PANTHER" id="PTHR43133:SF51">
    <property type="entry name" value="RNA POLYMERASE SIGMA FACTOR"/>
    <property type="match status" value="1"/>
</dbReference>
<dbReference type="CDD" id="cd06171">
    <property type="entry name" value="Sigma70_r4"/>
    <property type="match status" value="1"/>
</dbReference>
<protein>
    <submittedName>
        <fullName evidence="8">Sigma-70 family RNA polymerase sigma factor</fullName>
    </submittedName>
</protein>
<dbReference type="Gene3D" id="1.10.1740.10">
    <property type="match status" value="1"/>
</dbReference>
<evidence type="ECO:0000256" key="2">
    <source>
        <dbReference type="ARBA" id="ARBA00023015"/>
    </source>
</evidence>
<dbReference type="EMBL" id="JASKHM010000005">
    <property type="protein sequence ID" value="MEQ4482833.1"/>
    <property type="molecule type" value="Genomic_DNA"/>
</dbReference>
<keyword evidence="3" id="KW-0731">Sigma factor</keyword>
<evidence type="ECO:0000256" key="1">
    <source>
        <dbReference type="ARBA" id="ARBA00010641"/>
    </source>
</evidence>
<reference evidence="8 9" key="1">
    <citation type="journal article" date="2023" name="Genome Announc.">
        <title>Pan-Genome Analyses of the Genus Cohnella and Proposal of the Novel Species Cohnella silvisoli sp. nov., Isolated from Forest Soil.</title>
        <authorList>
            <person name="Wang C."/>
            <person name="Mao L."/>
            <person name="Bao G."/>
            <person name="Zhu H."/>
        </authorList>
    </citation>
    <scope>NUCLEOTIDE SEQUENCE [LARGE SCALE GENOMIC DNA]</scope>
    <source>
        <strain evidence="8 9">NL03-T5-1</strain>
    </source>
</reference>
<evidence type="ECO:0000313" key="9">
    <source>
        <dbReference type="Proteomes" id="UP001493487"/>
    </source>
</evidence>
<dbReference type="SUPFAM" id="SSF88659">
    <property type="entry name" value="Sigma3 and sigma4 domains of RNA polymerase sigma factors"/>
    <property type="match status" value="1"/>
</dbReference>
<evidence type="ECO:0000259" key="6">
    <source>
        <dbReference type="Pfam" id="PF04542"/>
    </source>
</evidence>
<accession>A0ABV1KRW1</accession>
<dbReference type="Proteomes" id="UP001493487">
    <property type="component" value="Unassembled WGS sequence"/>
</dbReference>
<dbReference type="InterPro" id="IPR036388">
    <property type="entry name" value="WH-like_DNA-bd_sf"/>
</dbReference>
<evidence type="ECO:0000256" key="3">
    <source>
        <dbReference type="ARBA" id="ARBA00023082"/>
    </source>
</evidence>
<sequence>MTEILSLVRQAQQGDKKAFIELFQQYEEDIYRTAYVYLRNQEDALDVVQETAYRSFKSIANLTDPQYFKTWLIKISISCSLDLLRKRKNVVQFKPEYHELIAGGEDEDIPLSLSLKDLIDSLDEEEKNVIILRFYRDYTIRETTEILDIPLGTGKTILYRALGKLRKRAKEEDANEQ</sequence>
<dbReference type="InterPro" id="IPR014284">
    <property type="entry name" value="RNA_pol_sigma-70_dom"/>
</dbReference>
<proteinExistence type="inferred from homology"/>
<dbReference type="InterPro" id="IPR013325">
    <property type="entry name" value="RNA_pol_sigma_r2"/>
</dbReference>
<evidence type="ECO:0000256" key="4">
    <source>
        <dbReference type="ARBA" id="ARBA00023125"/>
    </source>
</evidence>
<dbReference type="InterPro" id="IPR039425">
    <property type="entry name" value="RNA_pol_sigma-70-like"/>
</dbReference>
<keyword evidence="4" id="KW-0238">DNA-binding</keyword>
<evidence type="ECO:0000259" key="7">
    <source>
        <dbReference type="Pfam" id="PF04545"/>
    </source>
</evidence>
<name>A0ABV1KRW1_9BACL</name>
<gene>
    <name evidence="8" type="ORF">QJS35_10535</name>
</gene>
<comment type="similarity">
    <text evidence="1">Belongs to the sigma-70 factor family. ECF subfamily.</text>
</comment>
<dbReference type="Gene3D" id="1.10.10.10">
    <property type="entry name" value="Winged helix-like DNA-binding domain superfamily/Winged helix DNA-binding domain"/>
    <property type="match status" value="1"/>
</dbReference>